<accession>A0AAV4AIV0</accession>
<keyword evidence="4" id="KW-0675">Receptor</keyword>
<dbReference type="PANTHER" id="PTHR22803">
    <property type="entry name" value="MANNOSE, PHOSPHOLIPASE, LECTIN RECEPTOR RELATED"/>
    <property type="match status" value="1"/>
</dbReference>
<evidence type="ECO:0000259" key="3">
    <source>
        <dbReference type="PROSITE" id="PS50041"/>
    </source>
</evidence>
<dbReference type="InterPro" id="IPR016187">
    <property type="entry name" value="CTDL_fold"/>
</dbReference>
<proteinExistence type="predicted"/>
<keyword evidence="2" id="KW-0472">Membrane</keyword>
<organism evidence="4 5">
    <name type="scientific">Plakobranchus ocellatus</name>
    <dbReference type="NCBI Taxonomy" id="259542"/>
    <lineage>
        <taxon>Eukaryota</taxon>
        <taxon>Metazoa</taxon>
        <taxon>Spiralia</taxon>
        <taxon>Lophotrochozoa</taxon>
        <taxon>Mollusca</taxon>
        <taxon>Gastropoda</taxon>
        <taxon>Heterobranchia</taxon>
        <taxon>Euthyneura</taxon>
        <taxon>Panpulmonata</taxon>
        <taxon>Sacoglossa</taxon>
        <taxon>Placobranchoidea</taxon>
        <taxon>Plakobranchidae</taxon>
        <taxon>Plakobranchus</taxon>
    </lineage>
</organism>
<dbReference type="Proteomes" id="UP000735302">
    <property type="component" value="Unassembled WGS sequence"/>
</dbReference>
<evidence type="ECO:0000313" key="4">
    <source>
        <dbReference type="EMBL" id="GFO06463.1"/>
    </source>
</evidence>
<dbReference type="AlphaFoldDB" id="A0AAV4AIV0"/>
<sequence length="362" mass="40353">MSAGSSYYITAEVVAHTHAIDRAQLMLETEPDNVYNTHDHVCDHCDKPLSDSELLILDDLPEAIPGLSSDEKMSLFFIGELRTSEKGSTCWIGLNDLSKEGEFVWPNNQKVTYKNWDVDPRKTNRNGIDCAVMGYRGTEKWSLLYCKEESSFICEKKGVCPTVDGVCPSGWSKGVSSCFKMYELRRDWKEARTVCQKDGGDLLTIRDECMTHHLEAKVKDGPYWIGLSDQKEEGSWKWLDESFVILYKNWGPGQPSNHQTAGHKEGQDCAEIGSQKFKTQWNDADCTIAHKFICERPARPPLKVGAGVIAGITIAAVAVCGAIIAAIIFGPRLYRSIRQKTASNANTTRSFNNPMAVSVQNV</sequence>
<dbReference type="InterPro" id="IPR050111">
    <property type="entry name" value="C-type_lectin/snaclec_domain"/>
</dbReference>
<protein>
    <submittedName>
        <fullName evidence="4">Mannose receptor c type 1</fullName>
    </submittedName>
</protein>
<dbReference type="InterPro" id="IPR016186">
    <property type="entry name" value="C-type_lectin-like/link_sf"/>
</dbReference>
<feature type="domain" description="C-type lectin" evidence="3">
    <location>
        <begin position="178"/>
        <end position="295"/>
    </location>
</feature>
<evidence type="ECO:0000256" key="1">
    <source>
        <dbReference type="ARBA" id="ARBA00023157"/>
    </source>
</evidence>
<dbReference type="InterPro" id="IPR001304">
    <property type="entry name" value="C-type_lectin-like"/>
</dbReference>
<keyword evidence="5" id="KW-1185">Reference proteome</keyword>
<comment type="caution">
    <text evidence="4">The sequence shown here is derived from an EMBL/GenBank/DDBJ whole genome shotgun (WGS) entry which is preliminary data.</text>
</comment>
<feature type="domain" description="C-type lectin" evidence="3">
    <location>
        <begin position="77"/>
        <end position="155"/>
    </location>
</feature>
<evidence type="ECO:0000313" key="5">
    <source>
        <dbReference type="Proteomes" id="UP000735302"/>
    </source>
</evidence>
<dbReference type="PROSITE" id="PS50041">
    <property type="entry name" value="C_TYPE_LECTIN_2"/>
    <property type="match status" value="2"/>
</dbReference>
<evidence type="ECO:0000256" key="2">
    <source>
        <dbReference type="SAM" id="Phobius"/>
    </source>
</evidence>
<dbReference type="Pfam" id="PF00059">
    <property type="entry name" value="Lectin_C"/>
    <property type="match status" value="2"/>
</dbReference>
<dbReference type="SUPFAM" id="SSF56436">
    <property type="entry name" value="C-type lectin-like"/>
    <property type="match status" value="2"/>
</dbReference>
<gene>
    <name evidence="4" type="ORF">PoB_003296800</name>
</gene>
<dbReference type="CDD" id="cd00037">
    <property type="entry name" value="CLECT"/>
    <property type="match status" value="1"/>
</dbReference>
<reference evidence="4 5" key="1">
    <citation type="journal article" date="2021" name="Elife">
        <title>Chloroplast acquisition without the gene transfer in kleptoplastic sea slugs, Plakobranchus ocellatus.</title>
        <authorList>
            <person name="Maeda T."/>
            <person name="Takahashi S."/>
            <person name="Yoshida T."/>
            <person name="Shimamura S."/>
            <person name="Takaki Y."/>
            <person name="Nagai Y."/>
            <person name="Toyoda A."/>
            <person name="Suzuki Y."/>
            <person name="Arimoto A."/>
            <person name="Ishii H."/>
            <person name="Satoh N."/>
            <person name="Nishiyama T."/>
            <person name="Hasebe M."/>
            <person name="Maruyama T."/>
            <person name="Minagawa J."/>
            <person name="Obokata J."/>
            <person name="Shigenobu S."/>
        </authorList>
    </citation>
    <scope>NUCLEOTIDE SEQUENCE [LARGE SCALE GENOMIC DNA]</scope>
</reference>
<dbReference type="SMART" id="SM00034">
    <property type="entry name" value="CLECT"/>
    <property type="match status" value="2"/>
</dbReference>
<dbReference type="Gene3D" id="3.10.100.10">
    <property type="entry name" value="Mannose-Binding Protein A, subunit A"/>
    <property type="match status" value="2"/>
</dbReference>
<feature type="transmembrane region" description="Helical" evidence="2">
    <location>
        <begin position="304"/>
        <end position="330"/>
    </location>
</feature>
<dbReference type="EMBL" id="BLXT01003774">
    <property type="protein sequence ID" value="GFO06463.1"/>
    <property type="molecule type" value="Genomic_DNA"/>
</dbReference>
<dbReference type="InterPro" id="IPR018378">
    <property type="entry name" value="C-type_lectin_CS"/>
</dbReference>
<name>A0AAV4AIV0_9GAST</name>
<keyword evidence="2" id="KW-1133">Transmembrane helix</keyword>
<keyword evidence="2" id="KW-0812">Transmembrane</keyword>
<keyword evidence="1" id="KW-1015">Disulfide bond</keyword>
<dbReference type="PROSITE" id="PS00615">
    <property type="entry name" value="C_TYPE_LECTIN_1"/>
    <property type="match status" value="1"/>
</dbReference>